<dbReference type="AlphaFoldDB" id="A0A502CIT1"/>
<sequence>MKNSPVTSGQGTTDPYAAWCQCGTPLADGEHRMCAGDSAVLHSARVEARADLLLSRMRAIQLMGTMNGALRPLSATPLR</sequence>
<organism evidence="1 2">
    <name type="scientific">Pedococcus bigeumensis</name>
    <dbReference type="NCBI Taxonomy" id="433644"/>
    <lineage>
        <taxon>Bacteria</taxon>
        <taxon>Bacillati</taxon>
        <taxon>Actinomycetota</taxon>
        <taxon>Actinomycetes</taxon>
        <taxon>Micrococcales</taxon>
        <taxon>Intrasporangiaceae</taxon>
        <taxon>Pedococcus</taxon>
    </lineage>
</organism>
<dbReference type="OrthoDB" id="4870880at2"/>
<dbReference type="Proteomes" id="UP000317722">
    <property type="component" value="Unassembled WGS sequence"/>
</dbReference>
<comment type="caution">
    <text evidence="1">The sequence shown here is derived from an EMBL/GenBank/DDBJ whole genome shotgun (WGS) entry which is preliminary data.</text>
</comment>
<accession>A0A502CIT1</accession>
<protein>
    <submittedName>
        <fullName evidence="1">Uncharacterized protein</fullName>
    </submittedName>
</protein>
<evidence type="ECO:0000313" key="2">
    <source>
        <dbReference type="Proteomes" id="UP000317722"/>
    </source>
</evidence>
<proteinExistence type="predicted"/>
<reference evidence="1 2" key="1">
    <citation type="journal article" date="2019" name="Environ. Microbiol.">
        <title>Species interactions and distinct microbial communities in high Arctic permafrost affected cryosols are associated with the CH4 and CO2 gas fluxes.</title>
        <authorList>
            <person name="Altshuler I."/>
            <person name="Hamel J."/>
            <person name="Turney S."/>
            <person name="Magnuson E."/>
            <person name="Levesque R."/>
            <person name="Greer C."/>
            <person name="Whyte L.G."/>
        </authorList>
    </citation>
    <scope>NUCLEOTIDE SEQUENCE [LARGE SCALE GENOMIC DNA]</scope>
    <source>
        <strain evidence="1 2">S9.3A</strain>
    </source>
</reference>
<gene>
    <name evidence="1" type="ORF">EAH86_19645</name>
</gene>
<keyword evidence="2" id="KW-1185">Reference proteome</keyword>
<name>A0A502CIT1_9MICO</name>
<dbReference type="RefSeq" id="WP_140743915.1">
    <property type="nucleotide sequence ID" value="NZ_RCZM01000009.1"/>
</dbReference>
<evidence type="ECO:0000313" key="1">
    <source>
        <dbReference type="EMBL" id="TPG12524.1"/>
    </source>
</evidence>
<dbReference type="EMBL" id="RCZM01000009">
    <property type="protein sequence ID" value="TPG12524.1"/>
    <property type="molecule type" value="Genomic_DNA"/>
</dbReference>